<dbReference type="Gene3D" id="3.20.20.100">
    <property type="entry name" value="NADP-dependent oxidoreductase domain"/>
    <property type="match status" value="1"/>
</dbReference>
<dbReference type="InterPro" id="IPR050523">
    <property type="entry name" value="AKR_Detox_Biosynth"/>
</dbReference>
<sequence length="182" mass="20801">MKSVRLGNTDVQVSVLCLGAMYFGSSIDVSTSYQLLDQYLEAGGSFIDTANIYARWVPGYVGGESETLLGRWIQERKARSELFLASKVGFEMPGVERGLRAIQIEEECEKTLRRLKIDTIDLYYAHCDDRHTPMEKTMESFARLIKAGKVRYVGASNFLPWRLEEARWTSKAHRLPEYCCIQ</sequence>
<dbReference type="InterPro" id="IPR023210">
    <property type="entry name" value="NADP_OxRdtase_dom"/>
</dbReference>
<feature type="domain" description="NADP-dependent oxidoreductase" evidence="1">
    <location>
        <begin position="16"/>
        <end position="171"/>
    </location>
</feature>
<reference evidence="2" key="1">
    <citation type="journal article" date="2014" name="Front. Microbiol.">
        <title>High frequency of phylogenetically diverse reductive dehalogenase-homologous genes in deep subseafloor sedimentary metagenomes.</title>
        <authorList>
            <person name="Kawai M."/>
            <person name="Futagami T."/>
            <person name="Toyoda A."/>
            <person name="Takaki Y."/>
            <person name="Nishi S."/>
            <person name="Hori S."/>
            <person name="Arai W."/>
            <person name="Tsubouchi T."/>
            <person name="Morono Y."/>
            <person name="Uchiyama I."/>
            <person name="Ito T."/>
            <person name="Fujiyama A."/>
            <person name="Inagaki F."/>
            <person name="Takami H."/>
        </authorList>
    </citation>
    <scope>NUCLEOTIDE SEQUENCE</scope>
    <source>
        <strain evidence="2">Expedition CK06-06</strain>
    </source>
</reference>
<proteinExistence type="predicted"/>
<evidence type="ECO:0000313" key="2">
    <source>
        <dbReference type="EMBL" id="GAH63653.1"/>
    </source>
</evidence>
<evidence type="ECO:0000259" key="1">
    <source>
        <dbReference type="Pfam" id="PF00248"/>
    </source>
</evidence>
<dbReference type="InterPro" id="IPR036812">
    <property type="entry name" value="NAD(P)_OxRdtase_dom_sf"/>
</dbReference>
<name>X1J1K3_9ZZZZ</name>
<protein>
    <recommendedName>
        <fullName evidence="1">NADP-dependent oxidoreductase domain-containing protein</fullName>
    </recommendedName>
</protein>
<dbReference type="GO" id="GO:0005829">
    <property type="term" value="C:cytosol"/>
    <property type="evidence" value="ECO:0007669"/>
    <property type="project" value="TreeGrafter"/>
</dbReference>
<dbReference type="PRINTS" id="PR00069">
    <property type="entry name" value="ALDKETRDTASE"/>
</dbReference>
<feature type="non-terminal residue" evidence="2">
    <location>
        <position position="182"/>
    </location>
</feature>
<dbReference type="GO" id="GO:0016491">
    <property type="term" value="F:oxidoreductase activity"/>
    <property type="evidence" value="ECO:0007669"/>
    <property type="project" value="InterPro"/>
</dbReference>
<dbReference type="Pfam" id="PF00248">
    <property type="entry name" value="Aldo_ket_red"/>
    <property type="match status" value="1"/>
</dbReference>
<accession>X1J1K3</accession>
<dbReference type="InterPro" id="IPR020471">
    <property type="entry name" value="AKR"/>
</dbReference>
<organism evidence="2">
    <name type="scientific">marine sediment metagenome</name>
    <dbReference type="NCBI Taxonomy" id="412755"/>
    <lineage>
        <taxon>unclassified sequences</taxon>
        <taxon>metagenomes</taxon>
        <taxon>ecological metagenomes</taxon>
    </lineage>
</organism>
<dbReference type="SUPFAM" id="SSF51430">
    <property type="entry name" value="NAD(P)-linked oxidoreductase"/>
    <property type="match status" value="1"/>
</dbReference>
<dbReference type="PANTHER" id="PTHR43364">
    <property type="entry name" value="NADH-SPECIFIC METHYLGLYOXAL REDUCTASE-RELATED"/>
    <property type="match status" value="1"/>
</dbReference>
<gene>
    <name evidence="2" type="ORF">S03H2_52115</name>
</gene>
<dbReference type="PANTHER" id="PTHR43364:SF6">
    <property type="entry name" value="OXIDOREDUCTASE-RELATED"/>
    <property type="match status" value="1"/>
</dbReference>
<dbReference type="EMBL" id="BARU01033096">
    <property type="protein sequence ID" value="GAH63653.1"/>
    <property type="molecule type" value="Genomic_DNA"/>
</dbReference>
<comment type="caution">
    <text evidence="2">The sequence shown here is derived from an EMBL/GenBank/DDBJ whole genome shotgun (WGS) entry which is preliminary data.</text>
</comment>
<dbReference type="AlphaFoldDB" id="X1J1K3"/>